<comment type="caution">
    <text evidence="1">The sequence shown here is derived from an EMBL/GenBank/DDBJ whole genome shotgun (WGS) entry which is preliminary data.</text>
</comment>
<dbReference type="Proteomes" id="UP000677228">
    <property type="component" value="Unassembled WGS sequence"/>
</dbReference>
<organism evidence="1 3">
    <name type="scientific">Didymodactylos carnosus</name>
    <dbReference type="NCBI Taxonomy" id="1234261"/>
    <lineage>
        <taxon>Eukaryota</taxon>
        <taxon>Metazoa</taxon>
        <taxon>Spiralia</taxon>
        <taxon>Gnathifera</taxon>
        <taxon>Rotifera</taxon>
        <taxon>Eurotatoria</taxon>
        <taxon>Bdelloidea</taxon>
        <taxon>Philodinida</taxon>
        <taxon>Philodinidae</taxon>
        <taxon>Didymodactylos</taxon>
    </lineage>
</organism>
<evidence type="ECO:0000313" key="2">
    <source>
        <dbReference type="EMBL" id="CAF4310627.1"/>
    </source>
</evidence>
<dbReference type="EMBL" id="CAJNOK010036596">
    <property type="protein sequence ID" value="CAF1523877.1"/>
    <property type="molecule type" value="Genomic_DNA"/>
</dbReference>
<sequence length="116" mass="12830">YYSNPYIDCAIAQCTTPYNVSVPHSLHAETDPCNGNPPKSVFIYDATTAYCCQDVSNQIAYWIYNTYCNSLAYNCSTDTDCGQDGMCMHNYYSACWKLNTSYCAVKATGLNCGATL</sequence>
<name>A0A8S2FP56_9BILA</name>
<dbReference type="EMBL" id="CAJOBA010058756">
    <property type="protein sequence ID" value="CAF4310627.1"/>
    <property type="molecule type" value="Genomic_DNA"/>
</dbReference>
<gene>
    <name evidence="1" type="ORF">OVA965_LOCUS37914</name>
    <name evidence="2" type="ORF">TMI583_LOCUS39041</name>
</gene>
<reference evidence="1" key="1">
    <citation type="submission" date="2021-02" db="EMBL/GenBank/DDBJ databases">
        <authorList>
            <person name="Nowell W R."/>
        </authorList>
    </citation>
    <scope>NUCLEOTIDE SEQUENCE</scope>
</reference>
<feature type="non-terminal residue" evidence="1">
    <location>
        <position position="116"/>
    </location>
</feature>
<proteinExistence type="predicted"/>
<dbReference type="AlphaFoldDB" id="A0A8S2FP56"/>
<evidence type="ECO:0000313" key="1">
    <source>
        <dbReference type="EMBL" id="CAF1523877.1"/>
    </source>
</evidence>
<dbReference type="Proteomes" id="UP000682733">
    <property type="component" value="Unassembled WGS sequence"/>
</dbReference>
<feature type="non-terminal residue" evidence="1">
    <location>
        <position position="1"/>
    </location>
</feature>
<evidence type="ECO:0000313" key="3">
    <source>
        <dbReference type="Proteomes" id="UP000677228"/>
    </source>
</evidence>
<accession>A0A8S2FP56</accession>
<protein>
    <submittedName>
        <fullName evidence="1">Uncharacterized protein</fullName>
    </submittedName>
</protein>